<dbReference type="Proteomes" id="UP000231823">
    <property type="component" value="Chromosome"/>
</dbReference>
<dbReference type="AlphaFoldDB" id="A0A2K8SEY8"/>
<keyword evidence="2" id="KW-1185">Reference proteome</keyword>
<dbReference type="Gene3D" id="1.10.30.50">
    <property type="match status" value="1"/>
</dbReference>
<name>A0A2K8SEY8_9MOLU</name>
<sequence length="96" mass="11422">MNKFYYAWENAIEWENLNSKQYRMCYLCQKNMNHGTKWNSDSNPNNGWNVDHLDGNKSNGVTSNWVAVHYSCNIEKGKKDFTQKYRSMKGQKWTSK</sequence>
<dbReference type="OrthoDB" id="9936851at2"/>
<dbReference type="RefSeq" id="WP_100916955.1">
    <property type="nucleotide sequence ID" value="NZ_CP025057.1"/>
</dbReference>
<dbReference type="KEGG" id="sfz:SFLOR_v1c09530"/>
<dbReference type="EMBL" id="CP025057">
    <property type="protein sequence ID" value="AUB32001.1"/>
    <property type="molecule type" value="Genomic_DNA"/>
</dbReference>
<evidence type="ECO:0000313" key="1">
    <source>
        <dbReference type="EMBL" id="AUB32001.1"/>
    </source>
</evidence>
<reference evidence="1 2" key="1">
    <citation type="submission" date="2017-12" db="EMBL/GenBank/DDBJ databases">
        <title>Complete genome sequence of Spiroplasma floricola 23-6 (ATCC 29989).</title>
        <authorList>
            <person name="Tsai Y.-M."/>
            <person name="Wu P.-S."/>
            <person name="Lo W.-S."/>
            <person name="Kuo C.-H."/>
        </authorList>
    </citation>
    <scope>NUCLEOTIDE SEQUENCE [LARGE SCALE GENOMIC DNA]</scope>
    <source>
        <strain evidence="1 2">23-6</strain>
    </source>
</reference>
<evidence type="ECO:0008006" key="3">
    <source>
        <dbReference type="Google" id="ProtNLM"/>
    </source>
</evidence>
<gene>
    <name evidence="1" type="ORF">SFLOR_v1c09530</name>
</gene>
<accession>A0A2K8SEY8</accession>
<proteinExistence type="predicted"/>
<evidence type="ECO:0000313" key="2">
    <source>
        <dbReference type="Proteomes" id="UP000231823"/>
    </source>
</evidence>
<protein>
    <recommendedName>
        <fullName evidence="3">HNH endonuclease</fullName>
    </recommendedName>
</protein>
<dbReference type="InterPro" id="IPR003615">
    <property type="entry name" value="HNH_nuc"/>
</dbReference>
<organism evidence="1 2">
    <name type="scientific">Spiroplasma floricola 23-6</name>
    <dbReference type="NCBI Taxonomy" id="1336749"/>
    <lineage>
        <taxon>Bacteria</taxon>
        <taxon>Bacillati</taxon>
        <taxon>Mycoplasmatota</taxon>
        <taxon>Mollicutes</taxon>
        <taxon>Entomoplasmatales</taxon>
        <taxon>Spiroplasmataceae</taxon>
        <taxon>Spiroplasma</taxon>
    </lineage>
</organism>
<dbReference type="CDD" id="cd00085">
    <property type="entry name" value="HNHc"/>
    <property type="match status" value="1"/>
</dbReference>